<evidence type="ECO:0000259" key="11">
    <source>
        <dbReference type="PROSITE" id="PS51371"/>
    </source>
</evidence>
<dbReference type="OrthoDB" id="110231at2"/>
<dbReference type="PANTHER" id="PTHR43099:SF6">
    <property type="entry name" value="UPF0053 PROTEIN RV1842C"/>
    <property type="match status" value="1"/>
</dbReference>
<dbReference type="InterPro" id="IPR016169">
    <property type="entry name" value="FAD-bd_PCMH_sub2"/>
</dbReference>
<dbReference type="SMART" id="SM01091">
    <property type="entry name" value="CorC_HlyC"/>
    <property type="match status" value="1"/>
</dbReference>
<evidence type="ECO:0000256" key="3">
    <source>
        <dbReference type="ARBA" id="ARBA00022475"/>
    </source>
</evidence>
<proteinExistence type="inferred from homology"/>
<dbReference type="Gene3D" id="3.30.465.10">
    <property type="match status" value="1"/>
</dbReference>
<keyword evidence="8 10" id="KW-0472">Membrane</keyword>
<evidence type="ECO:0000256" key="7">
    <source>
        <dbReference type="ARBA" id="ARBA00023122"/>
    </source>
</evidence>
<evidence type="ECO:0000313" key="14">
    <source>
        <dbReference type="Proteomes" id="UP000215896"/>
    </source>
</evidence>
<organism evidence="13 14">
    <name type="scientific">Enemella evansiae</name>
    <dbReference type="NCBI Taxonomy" id="2016499"/>
    <lineage>
        <taxon>Bacteria</taxon>
        <taxon>Bacillati</taxon>
        <taxon>Actinomycetota</taxon>
        <taxon>Actinomycetes</taxon>
        <taxon>Propionibacteriales</taxon>
        <taxon>Propionibacteriaceae</taxon>
        <taxon>Enemella</taxon>
    </lineage>
</organism>
<dbReference type="PANTHER" id="PTHR43099">
    <property type="entry name" value="UPF0053 PROTEIN YRKA"/>
    <property type="match status" value="1"/>
</dbReference>
<dbReference type="GO" id="GO:0005886">
    <property type="term" value="C:plasma membrane"/>
    <property type="evidence" value="ECO:0007669"/>
    <property type="project" value="UniProtKB-SubCell"/>
</dbReference>
<evidence type="ECO:0000256" key="2">
    <source>
        <dbReference type="ARBA" id="ARBA00006337"/>
    </source>
</evidence>
<dbReference type="Proteomes" id="UP000215896">
    <property type="component" value="Unassembled WGS sequence"/>
</dbReference>
<evidence type="ECO:0000256" key="9">
    <source>
        <dbReference type="PROSITE-ProRule" id="PRU00703"/>
    </source>
</evidence>
<evidence type="ECO:0000313" key="13">
    <source>
        <dbReference type="EMBL" id="OYO17936.1"/>
    </source>
</evidence>
<dbReference type="InterPro" id="IPR000644">
    <property type="entry name" value="CBS_dom"/>
</dbReference>
<evidence type="ECO:0000256" key="4">
    <source>
        <dbReference type="ARBA" id="ARBA00022692"/>
    </source>
</evidence>
<keyword evidence="4 10" id="KW-0812">Transmembrane</keyword>
<keyword evidence="3" id="KW-1003">Cell membrane</keyword>
<dbReference type="InterPro" id="IPR005170">
    <property type="entry name" value="Transptr-assoc_dom"/>
</dbReference>
<evidence type="ECO:0000256" key="5">
    <source>
        <dbReference type="ARBA" id="ARBA00022737"/>
    </source>
</evidence>
<sequence length="432" mass="46444">MAEFALVTVDRPAVRRAAEQGDRRAESVQRALGTLSTQLSGCQLGITITSLVIGLIAEPSVAELLRPVLHGLGLGEGVATPISFGLAFVLATLAQMVFSELVPKNWALAEPLRLARWIATPQLAFVAVTRPLLRFFNGTANAVVRLFGVTPAEELASGHSPQELSALAYRSAREGTLHPALAEHMQQTAELGQRFAADAMTPRARADFLDATVPVNRLLAAARRTGHSRFPVIGEDADDVIGAAHFRDALAVPAEDRDRVRLGEIVRTVPAVPASMPLDNVLGQLRGGLQLAIVIDEYGGTDGIITLEDLMEELVGEITDEQDRPQDQITELGPGHWVLSGLVRPDEVRRLIGLELPEGLASETLGGLITERLERFSQVGDTVEATGRDHAHPDADGISPEVPVLLTVRRLDGRRVAEAELEVLPDPEDADE</sequence>
<dbReference type="InterPro" id="IPR036318">
    <property type="entry name" value="FAD-bd_PCMH-like_sf"/>
</dbReference>
<evidence type="ECO:0000259" key="12">
    <source>
        <dbReference type="PROSITE" id="PS51846"/>
    </source>
</evidence>
<dbReference type="CDD" id="cd04590">
    <property type="entry name" value="CBS_pair_CorC_HlyC_assoc"/>
    <property type="match status" value="1"/>
</dbReference>
<dbReference type="Pfam" id="PF03471">
    <property type="entry name" value="CorC_HlyC"/>
    <property type="match status" value="1"/>
</dbReference>
<feature type="domain" description="CNNM transmembrane" evidence="12">
    <location>
        <begin position="1"/>
        <end position="181"/>
    </location>
</feature>
<comment type="similarity">
    <text evidence="2">Belongs to the UPF0053 family.</text>
</comment>
<dbReference type="InterPro" id="IPR051676">
    <property type="entry name" value="UPF0053_domain"/>
</dbReference>
<evidence type="ECO:0000256" key="6">
    <source>
        <dbReference type="ARBA" id="ARBA00022989"/>
    </source>
</evidence>
<dbReference type="InterPro" id="IPR046342">
    <property type="entry name" value="CBS_dom_sf"/>
</dbReference>
<dbReference type="SUPFAM" id="SSF54631">
    <property type="entry name" value="CBS-domain pair"/>
    <property type="match status" value="1"/>
</dbReference>
<protein>
    <recommendedName>
        <fullName evidence="15">HlyC/CorC family transporter</fullName>
    </recommendedName>
</protein>
<reference evidence="13 14" key="1">
    <citation type="submission" date="2017-07" db="EMBL/GenBank/DDBJ databases">
        <title>Draft whole genome sequences of clinical Proprionibacteriaceae strains.</title>
        <authorList>
            <person name="Bernier A.-M."/>
            <person name="Bernard K."/>
            <person name="Domingo M.-C."/>
        </authorList>
    </citation>
    <scope>NUCLEOTIDE SEQUENCE [LARGE SCALE GENOMIC DNA]</scope>
    <source>
        <strain evidence="13 14">NML 030167</strain>
    </source>
</reference>
<comment type="caution">
    <text evidence="13">The sequence shown here is derived from an EMBL/GenBank/DDBJ whole genome shotgun (WGS) entry which is preliminary data.</text>
</comment>
<keyword evidence="6 10" id="KW-1133">Transmembrane helix</keyword>
<accession>A0A255GTC9</accession>
<dbReference type="Pfam" id="PF01595">
    <property type="entry name" value="CNNM"/>
    <property type="match status" value="1"/>
</dbReference>
<name>A0A255GTC9_9ACTN</name>
<keyword evidence="7 9" id="KW-0129">CBS domain</keyword>
<dbReference type="Gene3D" id="3.10.580.10">
    <property type="entry name" value="CBS-domain"/>
    <property type="match status" value="1"/>
</dbReference>
<keyword evidence="14" id="KW-1185">Reference proteome</keyword>
<comment type="subcellular location">
    <subcellularLocation>
        <location evidence="1">Cell membrane</location>
        <topology evidence="1">Multi-pass membrane protein</topology>
    </subcellularLocation>
</comment>
<evidence type="ECO:0008006" key="15">
    <source>
        <dbReference type="Google" id="ProtNLM"/>
    </source>
</evidence>
<evidence type="ECO:0000256" key="8">
    <source>
        <dbReference type="ARBA" id="ARBA00023136"/>
    </source>
</evidence>
<evidence type="ECO:0000256" key="10">
    <source>
        <dbReference type="PROSITE-ProRule" id="PRU01193"/>
    </source>
</evidence>
<keyword evidence="5" id="KW-0677">Repeat</keyword>
<dbReference type="AlphaFoldDB" id="A0A255GTC9"/>
<gene>
    <name evidence="13" type="ORF">CGZ94_01600</name>
</gene>
<dbReference type="SUPFAM" id="SSF56176">
    <property type="entry name" value="FAD-binding/transporter-associated domain-like"/>
    <property type="match status" value="1"/>
</dbReference>
<dbReference type="PROSITE" id="PS51371">
    <property type="entry name" value="CBS"/>
    <property type="match status" value="1"/>
</dbReference>
<feature type="domain" description="CBS" evidence="11">
    <location>
        <begin position="265"/>
        <end position="321"/>
    </location>
</feature>
<dbReference type="Pfam" id="PF00571">
    <property type="entry name" value="CBS"/>
    <property type="match status" value="1"/>
</dbReference>
<dbReference type="InterPro" id="IPR002550">
    <property type="entry name" value="CNNM"/>
</dbReference>
<dbReference type="PROSITE" id="PS51846">
    <property type="entry name" value="CNNM"/>
    <property type="match status" value="1"/>
</dbReference>
<dbReference type="EMBL" id="NMVO01000001">
    <property type="protein sequence ID" value="OYO17936.1"/>
    <property type="molecule type" value="Genomic_DNA"/>
</dbReference>
<dbReference type="GO" id="GO:0050660">
    <property type="term" value="F:flavin adenine dinucleotide binding"/>
    <property type="evidence" value="ECO:0007669"/>
    <property type="project" value="InterPro"/>
</dbReference>
<dbReference type="InterPro" id="IPR044751">
    <property type="entry name" value="Ion_transp-like_CBS"/>
</dbReference>
<evidence type="ECO:0000256" key="1">
    <source>
        <dbReference type="ARBA" id="ARBA00004651"/>
    </source>
</evidence>